<proteinExistence type="predicted"/>
<dbReference type="RefSeq" id="XP_067713794.1">
    <property type="nucleotide sequence ID" value="XM_067857693.1"/>
</dbReference>
<keyword evidence="1" id="KW-0067">ATP-binding</keyword>
<keyword evidence="2" id="KW-1185">Reference proteome</keyword>
<name>A0AAV4LNG6_BABCB</name>
<comment type="caution">
    <text evidence="1">The sequence shown here is derived from an EMBL/GenBank/DDBJ whole genome shotgun (WGS) entry which is preliminary data.</text>
</comment>
<evidence type="ECO:0000313" key="1">
    <source>
        <dbReference type="EMBL" id="GIX61723.1"/>
    </source>
</evidence>
<dbReference type="Proteomes" id="UP001497744">
    <property type="component" value="Unassembled WGS sequence"/>
</dbReference>
<dbReference type="GeneID" id="94193206"/>
<organism evidence="1 2">
    <name type="scientific">Babesia caballi</name>
    <dbReference type="NCBI Taxonomy" id="5871"/>
    <lineage>
        <taxon>Eukaryota</taxon>
        <taxon>Sar</taxon>
        <taxon>Alveolata</taxon>
        <taxon>Apicomplexa</taxon>
        <taxon>Aconoidasida</taxon>
        <taxon>Piroplasmida</taxon>
        <taxon>Babesiidae</taxon>
        <taxon>Babesia</taxon>
    </lineage>
</organism>
<keyword evidence="1" id="KW-0378">Hydrolase</keyword>
<keyword evidence="1" id="KW-0347">Helicase</keyword>
<evidence type="ECO:0000313" key="2">
    <source>
        <dbReference type="Proteomes" id="UP001497744"/>
    </source>
</evidence>
<keyword evidence="1" id="KW-0547">Nucleotide-binding</keyword>
<gene>
    <name evidence="1" type="ORF">BcabD6B2_11580</name>
</gene>
<reference evidence="1 2" key="1">
    <citation type="submission" date="2021-06" db="EMBL/GenBank/DDBJ databases">
        <title>Genome sequence of Babesia caballi.</title>
        <authorList>
            <person name="Yamagishi J."/>
            <person name="Kidaka T."/>
            <person name="Ochi A."/>
        </authorList>
    </citation>
    <scope>NUCLEOTIDE SEQUENCE [LARGE SCALE GENOMIC DNA]</scope>
    <source>
        <strain evidence="1">USDA-D6B2</strain>
    </source>
</reference>
<dbReference type="EMBL" id="BPLF01000001">
    <property type="protein sequence ID" value="GIX61723.1"/>
    <property type="molecule type" value="Genomic_DNA"/>
</dbReference>
<sequence>MRCAFAVSKESEGMKVLNKLKVGTVAEIARGKSHPIVALEVEHGPVHKLVGTLVVGDSHAGDAAELHVLQNLLIGLVHVGVPSLVAQVDLEGAQRHGALAVGAGDVVVGIAEVVEVDFAVLEAAGDEAKAETAEVVHARNRAPVAAAEAHDGVAELALHPYAQVNDVDVPEGAREEHQGAAAVRGGCQMRAGAAEVGDAIGHVVGVHTA</sequence>
<dbReference type="AlphaFoldDB" id="A0AAV4LNG6"/>
<protein>
    <submittedName>
        <fullName evidence="1">Helicase domain-containing protein</fullName>
    </submittedName>
</protein>
<accession>A0AAV4LNG6</accession>
<dbReference type="GO" id="GO:0004386">
    <property type="term" value="F:helicase activity"/>
    <property type="evidence" value="ECO:0007669"/>
    <property type="project" value="UniProtKB-KW"/>
</dbReference>